<keyword evidence="4" id="KW-0547">Nucleotide-binding</keyword>
<dbReference type="GO" id="GO:0006015">
    <property type="term" value="P:5-phosphoribose 1-diphosphate biosynthetic process"/>
    <property type="evidence" value="ECO:0007669"/>
    <property type="project" value="TreeGrafter"/>
</dbReference>
<evidence type="ECO:0000313" key="11">
    <source>
        <dbReference type="EMBL" id="SFE89613.1"/>
    </source>
</evidence>
<dbReference type="GO" id="GO:0004749">
    <property type="term" value="F:ribose phosphate diphosphokinase activity"/>
    <property type="evidence" value="ECO:0007669"/>
    <property type="project" value="UniProtKB-EC"/>
</dbReference>
<dbReference type="InterPro" id="IPR029099">
    <property type="entry name" value="Pribosyltran_N"/>
</dbReference>
<dbReference type="GO" id="GO:0006164">
    <property type="term" value="P:purine nucleotide biosynthetic process"/>
    <property type="evidence" value="ECO:0007669"/>
    <property type="project" value="TreeGrafter"/>
</dbReference>
<dbReference type="STRING" id="54.SAMN02745121_05959"/>
<keyword evidence="6" id="KW-0067">ATP-binding</keyword>
<proteinExistence type="inferred from homology"/>
<dbReference type="NCBIfam" id="TIGR01251">
    <property type="entry name" value="ribP_PPkin"/>
    <property type="match status" value="1"/>
</dbReference>
<accession>A0A1I2EAA3</accession>
<dbReference type="SUPFAM" id="SSF53271">
    <property type="entry name" value="PRTase-like"/>
    <property type="match status" value="1"/>
</dbReference>
<feature type="domain" description="Ribose-phosphate pyrophosphokinase N-terminal" evidence="10">
    <location>
        <begin position="8"/>
        <end position="117"/>
    </location>
</feature>
<evidence type="ECO:0000256" key="8">
    <source>
        <dbReference type="RuleBase" id="RU004324"/>
    </source>
</evidence>
<evidence type="ECO:0000259" key="10">
    <source>
        <dbReference type="Pfam" id="PF13793"/>
    </source>
</evidence>
<sequence>MTTRPLVFATPEYGYLQAALCGSAALEAGDIDTFAFPDGERYLRLVTPVDGRDVVLIGGTVDDAAALTLFDLACGAVHYGARRLTLVVPYYGYATMERSTKPGEVVTAKTRAALFSAIPPASYGNRVILLDLHAEGIPHYFEAGLVATHVYAKPVIRDMILDIAGGRPFVLACTDAGRAKWVESLANDLGVTAAFVFKRRHDGERTEITAIDAQVAGKPVILYDDMIRTGGSLIGAARAYQRAGAVSLAAVATHGVFPGDALHKLQATGLFSAIACTDSHPRARALAGASAGDPTPLRVASIAPLIAPHLAGHVL</sequence>
<evidence type="ECO:0000313" key="12">
    <source>
        <dbReference type="Proteomes" id="UP000199400"/>
    </source>
</evidence>
<dbReference type="GO" id="GO:0000287">
    <property type="term" value="F:magnesium ion binding"/>
    <property type="evidence" value="ECO:0007669"/>
    <property type="project" value="InterPro"/>
</dbReference>
<dbReference type="SMART" id="SM01400">
    <property type="entry name" value="Pribosyltran_N"/>
    <property type="match status" value="1"/>
</dbReference>
<reference evidence="12" key="1">
    <citation type="submission" date="2016-10" db="EMBL/GenBank/DDBJ databases">
        <authorList>
            <person name="Varghese N."/>
            <person name="Submissions S."/>
        </authorList>
    </citation>
    <scope>NUCLEOTIDE SEQUENCE [LARGE SCALE GENOMIC DNA]</scope>
    <source>
        <strain evidence="12">ATCC 25963</strain>
    </source>
</reference>
<keyword evidence="3 8" id="KW-0545">Nucleotide biosynthesis</keyword>
<name>A0A1I2EAA3_9BACT</name>
<dbReference type="AlphaFoldDB" id="A0A1I2EAA3"/>
<feature type="domain" description="Phosphoribosyltransferase" evidence="9">
    <location>
        <begin position="160"/>
        <end position="251"/>
    </location>
</feature>
<dbReference type="EMBL" id="FOMX01000022">
    <property type="protein sequence ID" value="SFE89613.1"/>
    <property type="molecule type" value="Genomic_DNA"/>
</dbReference>
<keyword evidence="12" id="KW-1185">Reference proteome</keyword>
<evidence type="ECO:0000256" key="3">
    <source>
        <dbReference type="ARBA" id="ARBA00022727"/>
    </source>
</evidence>
<dbReference type="GO" id="GO:0005524">
    <property type="term" value="F:ATP binding"/>
    <property type="evidence" value="ECO:0007669"/>
    <property type="project" value="UniProtKB-KW"/>
</dbReference>
<protein>
    <recommendedName>
        <fullName evidence="1">ribose-phosphate diphosphokinase</fullName>
        <ecNumber evidence="1">2.7.6.1</ecNumber>
    </recommendedName>
</protein>
<dbReference type="GO" id="GO:0005737">
    <property type="term" value="C:cytoplasm"/>
    <property type="evidence" value="ECO:0007669"/>
    <property type="project" value="TreeGrafter"/>
</dbReference>
<dbReference type="Gene3D" id="3.40.50.2020">
    <property type="match status" value="2"/>
</dbReference>
<dbReference type="CDD" id="cd06223">
    <property type="entry name" value="PRTases_typeI"/>
    <property type="match status" value="1"/>
</dbReference>
<evidence type="ECO:0000256" key="5">
    <source>
        <dbReference type="ARBA" id="ARBA00022777"/>
    </source>
</evidence>
<dbReference type="GO" id="GO:0016301">
    <property type="term" value="F:kinase activity"/>
    <property type="evidence" value="ECO:0007669"/>
    <property type="project" value="UniProtKB-KW"/>
</dbReference>
<comment type="similarity">
    <text evidence="8">Belongs to the ribose-phosphate pyrophosphokinase family.</text>
</comment>
<gene>
    <name evidence="11" type="ORF">SAMN02745121_05959</name>
</gene>
<evidence type="ECO:0000256" key="7">
    <source>
        <dbReference type="ARBA" id="ARBA00049535"/>
    </source>
</evidence>
<dbReference type="InterPro" id="IPR029057">
    <property type="entry name" value="PRTase-like"/>
</dbReference>
<keyword evidence="2" id="KW-0808">Transferase</keyword>
<dbReference type="RefSeq" id="WP_096332556.1">
    <property type="nucleotide sequence ID" value="NZ_FOMX01000022.1"/>
</dbReference>
<dbReference type="InterPro" id="IPR000836">
    <property type="entry name" value="PRTase_dom"/>
</dbReference>
<dbReference type="EC" id="2.7.6.1" evidence="1"/>
<organism evidence="11 12">
    <name type="scientific">Nannocystis exedens</name>
    <dbReference type="NCBI Taxonomy" id="54"/>
    <lineage>
        <taxon>Bacteria</taxon>
        <taxon>Pseudomonadati</taxon>
        <taxon>Myxococcota</taxon>
        <taxon>Polyangia</taxon>
        <taxon>Nannocystales</taxon>
        <taxon>Nannocystaceae</taxon>
        <taxon>Nannocystis</taxon>
    </lineage>
</organism>
<comment type="catalytic activity">
    <reaction evidence="7">
        <text>D-ribose 5-phosphate + ATP = 5-phospho-alpha-D-ribose 1-diphosphate + AMP + H(+)</text>
        <dbReference type="Rhea" id="RHEA:15609"/>
        <dbReference type="ChEBI" id="CHEBI:15378"/>
        <dbReference type="ChEBI" id="CHEBI:30616"/>
        <dbReference type="ChEBI" id="CHEBI:58017"/>
        <dbReference type="ChEBI" id="CHEBI:78346"/>
        <dbReference type="ChEBI" id="CHEBI:456215"/>
        <dbReference type="EC" id="2.7.6.1"/>
    </reaction>
</comment>
<evidence type="ECO:0000256" key="1">
    <source>
        <dbReference type="ARBA" id="ARBA00013247"/>
    </source>
</evidence>
<dbReference type="PANTHER" id="PTHR10210:SF32">
    <property type="entry name" value="RIBOSE-PHOSPHATE PYROPHOSPHOKINASE 2"/>
    <property type="match status" value="1"/>
</dbReference>
<dbReference type="Proteomes" id="UP000199400">
    <property type="component" value="Unassembled WGS sequence"/>
</dbReference>
<dbReference type="PANTHER" id="PTHR10210">
    <property type="entry name" value="RIBOSE-PHOSPHATE DIPHOSPHOKINASE FAMILY MEMBER"/>
    <property type="match status" value="1"/>
</dbReference>
<evidence type="ECO:0000259" key="9">
    <source>
        <dbReference type="Pfam" id="PF00156"/>
    </source>
</evidence>
<dbReference type="GO" id="GO:0002189">
    <property type="term" value="C:ribose phosphate diphosphokinase complex"/>
    <property type="evidence" value="ECO:0007669"/>
    <property type="project" value="TreeGrafter"/>
</dbReference>
<dbReference type="OrthoDB" id="9777067at2"/>
<keyword evidence="5 11" id="KW-0418">Kinase</keyword>
<evidence type="ECO:0000256" key="6">
    <source>
        <dbReference type="ARBA" id="ARBA00022840"/>
    </source>
</evidence>
<dbReference type="InterPro" id="IPR005946">
    <property type="entry name" value="Rib-P_diPkinase"/>
</dbReference>
<evidence type="ECO:0000256" key="4">
    <source>
        <dbReference type="ARBA" id="ARBA00022741"/>
    </source>
</evidence>
<dbReference type="Pfam" id="PF13793">
    <property type="entry name" value="Pribosyltran_N"/>
    <property type="match status" value="1"/>
</dbReference>
<dbReference type="Pfam" id="PF00156">
    <property type="entry name" value="Pribosyltran"/>
    <property type="match status" value="1"/>
</dbReference>
<evidence type="ECO:0000256" key="2">
    <source>
        <dbReference type="ARBA" id="ARBA00022679"/>
    </source>
</evidence>